<dbReference type="InterPro" id="IPR036388">
    <property type="entry name" value="WH-like_DNA-bd_sf"/>
</dbReference>
<proteinExistence type="predicted"/>
<dbReference type="Pfam" id="PF07729">
    <property type="entry name" value="FCD"/>
    <property type="match status" value="1"/>
</dbReference>
<sequence length="217" mass="25167">MRDLIYEKIKKDILSCTYEPGQKLSEAILSKSFGASRSLIREVLISLEFEKLIVVVPKIGSFVAPISFDYLSQALFVRKSLEIANLKDLVFPMLSSHLELLQLEVDRAEILLNLNQYADVLDSTNEFHRMLFLFNGRVNIWDYIKIFNNSVHVLHQIEKQDQESRSHKLHEQHKELIQHLRGSDLDSAIALMIDHVSIDFHDMHIVAREPFNNNQSL</sequence>
<evidence type="ECO:0000256" key="1">
    <source>
        <dbReference type="ARBA" id="ARBA00023015"/>
    </source>
</evidence>
<dbReference type="PROSITE" id="PS50949">
    <property type="entry name" value="HTH_GNTR"/>
    <property type="match status" value="1"/>
</dbReference>
<dbReference type="PANTHER" id="PTHR43537">
    <property type="entry name" value="TRANSCRIPTIONAL REGULATOR, GNTR FAMILY"/>
    <property type="match status" value="1"/>
</dbReference>
<dbReference type="InterPro" id="IPR036390">
    <property type="entry name" value="WH_DNA-bd_sf"/>
</dbReference>
<dbReference type="Gene3D" id="1.10.10.10">
    <property type="entry name" value="Winged helix-like DNA-binding domain superfamily/Winged helix DNA-binding domain"/>
    <property type="match status" value="1"/>
</dbReference>
<dbReference type="InterPro" id="IPR011711">
    <property type="entry name" value="GntR_C"/>
</dbReference>
<dbReference type="SUPFAM" id="SSF46785">
    <property type="entry name" value="Winged helix' DNA-binding domain"/>
    <property type="match status" value="1"/>
</dbReference>
<evidence type="ECO:0000256" key="2">
    <source>
        <dbReference type="ARBA" id="ARBA00023125"/>
    </source>
</evidence>
<dbReference type="SUPFAM" id="SSF48008">
    <property type="entry name" value="GntR ligand-binding domain-like"/>
    <property type="match status" value="1"/>
</dbReference>
<dbReference type="SMART" id="SM00345">
    <property type="entry name" value="HTH_GNTR"/>
    <property type="match status" value="1"/>
</dbReference>
<dbReference type="EMBL" id="CAEZYD010000008">
    <property type="protein sequence ID" value="CAB4709472.1"/>
    <property type="molecule type" value="Genomic_DNA"/>
</dbReference>
<gene>
    <name evidence="5" type="ORF">UFOPK2652_00701</name>
</gene>
<protein>
    <submittedName>
        <fullName evidence="5">Unannotated protein</fullName>
    </submittedName>
</protein>
<accession>A0A6J6QG14</accession>
<dbReference type="Gene3D" id="1.20.120.530">
    <property type="entry name" value="GntR ligand-binding domain-like"/>
    <property type="match status" value="1"/>
</dbReference>
<dbReference type="CDD" id="cd07377">
    <property type="entry name" value="WHTH_GntR"/>
    <property type="match status" value="1"/>
</dbReference>
<dbReference type="AlphaFoldDB" id="A0A6J6QG14"/>
<dbReference type="GO" id="GO:0003677">
    <property type="term" value="F:DNA binding"/>
    <property type="evidence" value="ECO:0007669"/>
    <property type="project" value="UniProtKB-KW"/>
</dbReference>
<keyword evidence="2" id="KW-0238">DNA-binding</keyword>
<dbReference type="InterPro" id="IPR000524">
    <property type="entry name" value="Tscrpt_reg_HTH_GntR"/>
</dbReference>
<dbReference type="Pfam" id="PF00392">
    <property type="entry name" value="GntR"/>
    <property type="match status" value="1"/>
</dbReference>
<evidence type="ECO:0000256" key="3">
    <source>
        <dbReference type="ARBA" id="ARBA00023163"/>
    </source>
</evidence>
<dbReference type="PANTHER" id="PTHR43537:SF5">
    <property type="entry name" value="UXU OPERON TRANSCRIPTIONAL REGULATOR"/>
    <property type="match status" value="1"/>
</dbReference>
<dbReference type="GO" id="GO:0003700">
    <property type="term" value="F:DNA-binding transcription factor activity"/>
    <property type="evidence" value="ECO:0007669"/>
    <property type="project" value="InterPro"/>
</dbReference>
<name>A0A6J6QG14_9ZZZZ</name>
<keyword evidence="1" id="KW-0805">Transcription regulation</keyword>
<evidence type="ECO:0000313" key="5">
    <source>
        <dbReference type="EMBL" id="CAB4709472.1"/>
    </source>
</evidence>
<keyword evidence="3" id="KW-0804">Transcription</keyword>
<dbReference type="InterPro" id="IPR008920">
    <property type="entry name" value="TF_FadR/GntR_C"/>
</dbReference>
<evidence type="ECO:0000259" key="4">
    <source>
        <dbReference type="PROSITE" id="PS50949"/>
    </source>
</evidence>
<organism evidence="5">
    <name type="scientific">freshwater metagenome</name>
    <dbReference type="NCBI Taxonomy" id="449393"/>
    <lineage>
        <taxon>unclassified sequences</taxon>
        <taxon>metagenomes</taxon>
        <taxon>ecological metagenomes</taxon>
    </lineage>
</organism>
<feature type="domain" description="HTH gntR-type" evidence="4">
    <location>
        <begin position="1"/>
        <end position="66"/>
    </location>
</feature>
<reference evidence="5" key="1">
    <citation type="submission" date="2020-05" db="EMBL/GenBank/DDBJ databases">
        <authorList>
            <person name="Chiriac C."/>
            <person name="Salcher M."/>
            <person name="Ghai R."/>
            <person name="Kavagutti S V."/>
        </authorList>
    </citation>
    <scope>NUCLEOTIDE SEQUENCE</scope>
</reference>